<dbReference type="STRING" id="1246626.BleG1_2831"/>
<evidence type="ECO:0000313" key="1">
    <source>
        <dbReference type="EMBL" id="AIC95395.1"/>
    </source>
</evidence>
<keyword evidence="2" id="KW-1185">Reference proteome</keyword>
<proteinExistence type="predicted"/>
<dbReference type="EMBL" id="CP003923">
    <property type="protein sequence ID" value="AIC95395.1"/>
    <property type="molecule type" value="Genomic_DNA"/>
</dbReference>
<organism evidence="1 2">
    <name type="scientific">Shouchella lehensis G1</name>
    <dbReference type="NCBI Taxonomy" id="1246626"/>
    <lineage>
        <taxon>Bacteria</taxon>
        <taxon>Bacillati</taxon>
        <taxon>Bacillota</taxon>
        <taxon>Bacilli</taxon>
        <taxon>Bacillales</taxon>
        <taxon>Bacillaceae</taxon>
        <taxon>Shouchella</taxon>
    </lineage>
</organism>
<sequence length="81" mass="9443">MDAIKLEWENVQYWGEINHPDLGLVKTYFSGGSDVYTNPEVDEDGNIYTNKFCLDSFNWTDSIEIGTYEKGMKFINFIEFV</sequence>
<accession>A0A060M048</accession>
<evidence type="ECO:0000313" key="2">
    <source>
        <dbReference type="Proteomes" id="UP000027142"/>
    </source>
</evidence>
<gene>
    <name evidence="1" type="ORF">BleG1_2831</name>
</gene>
<protein>
    <submittedName>
        <fullName evidence="1">Uncharacterized protein</fullName>
    </submittedName>
</protein>
<dbReference type="HOGENOM" id="CLU_2582259_0_0_9"/>
<dbReference type="Proteomes" id="UP000027142">
    <property type="component" value="Chromosome"/>
</dbReference>
<dbReference type="AlphaFoldDB" id="A0A060M048"/>
<dbReference type="OrthoDB" id="2052978at2"/>
<dbReference type="KEGG" id="ble:BleG1_2831"/>
<reference evidence="1 2" key="1">
    <citation type="journal article" date="2014" name="Gene">
        <title>A comparative genomic analysis of the alkalitolerant soil bacterium Bacillus lehensis G1.</title>
        <authorList>
            <person name="Noor Y.M."/>
            <person name="Samsulrizal N.H."/>
            <person name="Jema'on N.A."/>
            <person name="Low K.O."/>
            <person name="Ramli A.N."/>
            <person name="Alias N.I."/>
            <person name="Damis S.I."/>
            <person name="Fuzi S.F."/>
            <person name="Isa M.N."/>
            <person name="Murad A.M."/>
            <person name="Raih M.F."/>
            <person name="Bakar F.D."/>
            <person name="Najimudin N."/>
            <person name="Mahadi N.M."/>
            <person name="Illias R.M."/>
        </authorList>
    </citation>
    <scope>NUCLEOTIDE SEQUENCE [LARGE SCALE GENOMIC DNA]</scope>
    <source>
        <strain evidence="1 2">G1</strain>
    </source>
</reference>
<name>A0A060M048_9BACI</name>
<dbReference type="PATRIC" id="fig|1246626.3.peg.2823"/>
<dbReference type="RefSeq" id="WP_038482188.1">
    <property type="nucleotide sequence ID" value="NZ_CP003923.1"/>
</dbReference>